<dbReference type="GO" id="GO:0016798">
    <property type="term" value="F:hydrolase activity, acting on glycosyl bonds"/>
    <property type="evidence" value="ECO:0007669"/>
    <property type="project" value="UniProtKB-KW"/>
</dbReference>
<sequence>MTGTSDAEAIRHPRLITFATSQSAWQRTFDAALAELKANVRRVPDGDEPVLIEGGPYTGIWLESGPIDARAYAPIDPERYLAAHRIFFNQQRDDGQIPCFARRGGLGWSQVQTVTSLAVTALDCALHYGDDAFLEQAYRCCSRWDDWLIRYRDRRGLGLCEAFCEYDTGHDKSPRWQGLPKVCQGKDARYCPPNPRLPYLAPDLSASLYGGRVALAKMARRLGRATEAQQWEAKAAQTREAIMAHLFDEATLCFYDRDDEGRFVNIVGDVLLRVLAEGVVEPALFEQIFQRWVGNPEAFWTACPLPSIAICDPHFDWQMPDNSWGGPCQSLTALRAPLFMERYGKFAAMTEVMIRWARCIAAADGFRHQVHPLTGVFQGPEGYTPTMCVMLDYMLRLQGISVYQHNCLSWGCWYEDEQHERTCAFSCEQGGAKLVGRGAVSELYWRGQRLAEVHGRARVITDGHGVIRQLIGIRDAVETVTVTLASGGRYQMALEPDAVASFPGDAVRLQAEQVSP</sequence>
<comment type="caution">
    <text evidence="2">The sequence shown here is derived from an EMBL/GenBank/DDBJ whole genome shotgun (WGS) entry which is preliminary data.</text>
</comment>
<evidence type="ECO:0000313" key="2">
    <source>
        <dbReference type="EMBL" id="MFA9477920.1"/>
    </source>
</evidence>
<dbReference type="Proteomes" id="UP001575105">
    <property type="component" value="Unassembled WGS sequence"/>
</dbReference>
<feature type="domain" description="Mannosylglycerate hydrolase MGH1-like glycoside hydrolase" evidence="1">
    <location>
        <begin position="65"/>
        <end position="384"/>
    </location>
</feature>
<dbReference type="InterPro" id="IPR054491">
    <property type="entry name" value="MGH1-like_GH"/>
</dbReference>
<accession>A0ABV4U2V0</accession>
<evidence type="ECO:0000313" key="3">
    <source>
        <dbReference type="Proteomes" id="UP001575105"/>
    </source>
</evidence>
<dbReference type="EMBL" id="JBGUBD010000003">
    <property type="protein sequence ID" value="MFA9477920.1"/>
    <property type="molecule type" value="Genomic_DNA"/>
</dbReference>
<protein>
    <submittedName>
        <fullName evidence="2">Trehalase family glycosidase</fullName>
    </submittedName>
</protein>
<keyword evidence="2" id="KW-0326">Glycosidase</keyword>
<dbReference type="Pfam" id="PF22422">
    <property type="entry name" value="MGH1-like_GH"/>
    <property type="match status" value="1"/>
</dbReference>
<dbReference type="SUPFAM" id="SSF48208">
    <property type="entry name" value="Six-hairpin glycosidases"/>
    <property type="match status" value="1"/>
</dbReference>
<dbReference type="Gene3D" id="1.50.10.10">
    <property type="match status" value="1"/>
</dbReference>
<reference evidence="2 3" key="1">
    <citation type="submission" date="2024-08" db="EMBL/GenBank/DDBJ databases">
        <title>Whole-genome sequencing of halo(alkali)philic microorganisms from hypersaline lakes.</title>
        <authorList>
            <person name="Sorokin D.Y."/>
            <person name="Merkel A.Y."/>
            <person name="Messina E."/>
            <person name="Yakimov M."/>
        </authorList>
    </citation>
    <scope>NUCLEOTIDE SEQUENCE [LARGE SCALE GENOMIC DNA]</scope>
    <source>
        <strain evidence="2 3">AB-hyl4</strain>
    </source>
</reference>
<dbReference type="InterPro" id="IPR008928">
    <property type="entry name" value="6-hairpin_glycosidase_sf"/>
</dbReference>
<dbReference type="RefSeq" id="WP_425344844.1">
    <property type="nucleotide sequence ID" value="NZ_JBGUBD010000003.1"/>
</dbReference>
<dbReference type="InterPro" id="IPR012341">
    <property type="entry name" value="6hp_glycosidase-like_sf"/>
</dbReference>
<keyword evidence="3" id="KW-1185">Reference proteome</keyword>
<proteinExistence type="predicted"/>
<evidence type="ECO:0000259" key="1">
    <source>
        <dbReference type="Pfam" id="PF22422"/>
    </source>
</evidence>
<name>A0ABV4U2V0_9BACT</name>
<organism evidence="2 3">
    <name type="scientific">Natronomicrosphaera hydrolytica</name>
    <dbReference type="NCBI Taxonomy" id="3242702"/>
    <lineage>
        <taxon>Bacteria</taxon>
        <taxon>Pseudomonadati</taxon>
        <taxon>Planctomycetota</taxon>
        <taxon>Phycisphaerae</taxon>
        <taxon>Phycisphaerales</taxon>
        <taxon>Phycisphaeraceae</taxon>
        <taxon>Natronomicrosphaera</taxon>
    </lineage>
</organism>
<gene>
    <name evidence="2" type="ORF">ACERK3_06370</name>
</gene>
<keyword evidence="2" id="KW-0378">Hydrolase</keyword>